<keyword evidence="3" id="KW-1185">Reference proteome</keyword>
<keyword evidence="2" id="KW-0328">Glycosyltransferase</keyword>
<dbReference type="Gene3D" id="3.90.550.10">
    <property type="entry name" value="Spore Coat Polysaccharide Biosynthesis Protein SpsA, Chain A"/>
    <property type="match status" value="1"/>
</dbReference>
<dbReference type="AlphaFoldDB" id="A0A517SDC7"/>
<proteinExistence type="predicted"/>
<dbReference type="PANTHER" id="PTHR48090">
    <property type="entry name" value="UNDECAPRENYL-PHOSPHATE 4-DEOXY-4-FORMAMIDO-L-ARABINOSE TRANSFERASE-RELATED"/>
    <property type="match status" value="1"/>
</dbReference>
<dbReference type="InterPro" id="IPR050256">
    <property type="entry name" value="Glycosyltransferase_2"/>
</dbReference>
<dbReference type="Pfam" id="PF00535">
    <property type="entry name" value="Glycos_transf_2"/>
    <property type="match status" value="1"/>
</dbReference>
<accession>A0A517SDC7</accession>
<dbReference type="InterPro" id="IPR001173">
    <property type="entry name" value="Glyco_trans_2-like"/>
</dbReference>
<dbReference type="SUPFAM" id="SSF53448">
    <property type="entry name" value="Nucleotide-diphospho-sugar transferases"/>
    <property type="match status" value="1"/>
</dbReference>
<dbReference type="InParanoid" id="A0A517SDC7"/>
<dbReference type="EMBL" id="CP036271">
    <property type="protein sequence ID" value="QDT54121.1"/>
    <property type="molecule type" value="Genomic_DNA"/>
</dbReference>
<dbReference type="OrthoDB" id="9772170at2"/>
<gene>
    <name evidence="2" type="ORF">Pan44_21480</name>
</gene>
<reference evidence="2 3" key="1">
    <citation type="submission" date="2019-02" db="EMBL/GenBank/DDBJ databases">
        <title>Deep-cultivation of Planctomycetes and their phenomic and genomic characterization uncovers novel biology.</title>
        <authorList>
            <person name="Wiegand S."/>
            <person name="Jogler M."/>
            <person name="Boedeker C."/>
            <person name="Pinto D."/>
            <person name="Vollmers J."/>
            <person name="Rivas-Marin E."/>
            <person name="Kohn T."/>
            <person name="Peeters S.H."/>
            <person name="Heuer A."/>
            <person name="Rast P."/>
            <person name="Oberbeckmann S."/>
            <person name="Bunk B."/>
            <person name="Jeske O."/>
            <person name="Meyerdierks A."/>
            <person name="Storesund J.E."/>
            <person name="Kallscheuer N."/>
            <person name="Luecker S."/>
            <person name="Lage O.M."/>
            <person name="Pohl T."/>
            <person name="Merkel B.J."/>
            <person name="Hornburger P."/>
            <person name="Mueller R.-W."/>
            <person name="Bruemmer F."/>
            <person name="Labrenz M."/>
            <person name="Spormann A.M."/>
            <person name="Op den Camp H."/>
            <person name="Overmann J."/>
            <person name="Amann R."/>
            <person name="Jetten M.S.M."/>
            <person name="Mascher T."/>
            <person name="Medema M.H."/>
            <person name="Devos D.P."/>
            <person name="Kaster A.-K."/>
            <person name="Ovreas L."/>
            <person name="Rohde M."/>
            <person name="Galperin M.Y."/>
            <person name="Jogler C."/>
        </authorList>
    </citation>
    <scope>NUCLEOTIDE SEQUENCE [LARGE SCALE GENOMIC DNA]</scope>
    <source>
        <strain evidence="2 3">Pan44</strain>
    </source>
</reference>
<protein>
    <submittedName>
        <fullName evidence="2">Undecaprenyl-phosphate mannosyltransferase</fullName>
        <ecNumber evidence="2">2.4.1.54</ecNumber>
    </submittedName>
</protein>
<dbReference type="RefSeq" id="WP_145029899.1">
    <property type="nucleotide sequence ID" value="NZ_CP036271.1"/>
</dbReference>
<name>A0A517SDC7_9PLAN</name>
<dbReference type="PANTHER" id="PTHR48090:SF7">
    <property type="entry name" value="RFBJ PROTEIN"/>
    <property type="match status" value="1"/>
</dbReference>
<evidence type="ECO:0000259" key="1">
    <source>
        <dbReference type="Pfam" id="PF00535"/>
    </source>
</evidence>
<dbReference type="Proteomes" id="UP000315700">
    <property type="component" value="Chromosome"/>
</dbReference>
<keyword evidence="2" id="KW-0808">Transferase</keyword>
<dbReference type="EC" id="2.4.1.54" evidence="2"/>
<evidence type="ECO:0000313" key="2">
    <source>
        <dbReference type="EMBL" id="QDT54121.1"/>
    </source>
</evidence>
<dbReference type="KEGG" id="ccos:Pan44_21480"/>
<sequence length="246" mass="27836">MDSSPQAELLTLIVPVYNEHENFPRLVEQVERDIPQPFRLLMVYDFDGDTTVPVARELAATRPWMSLVHNTLGRGPANAIRAGFQAAGSGPALVVMADLSDDLRCVPEMLRLYREGNRVVCASRYMRGGKQVGGPLLKRTLSRMAGLSLYYLAGLPTHDATNNFRLYDADLVNEMGIESERGFEIGLELTAKAYARRERIAETPSTWTDRTAGESRFQLWKWLPLYLRWWRHAMKAGWSRPPAPSK</sequence>
<feature type="domain" description="Glycosyltransferase 2-like" evidence="1">
    <location>
        <begin position="12"/>
        <end position="174"/>
    </location>
</feature>
<dbReference type="InterPro" id="IPR029044">
    <property type="entry name" value="Nucleotide-diphossugar_trans"/>
</dbReference>
<dbReference type="GO" id="GO:0047267">
    <property type="term" value="F:undecaprenyl-phosphate mannosyltransferase activity"/>
    <property type="evidence" value="ECO:0007669"/>
    <property type="project" value="UniProtKB-EC"/>
</dbReference>
<organism evidence="2 3">
    <name type="scientific">Caulifigura coniformis</name>
    <dbReference type="NCBI Taxonomy" id="2527983"/>
    <lineage>
        <taxon>Bacteria</taxon>
        <taxon>Pseudomonadati</taxon>
        <taxon>Planctomycetota</taxon>
        <taxon>Planctomycetia</taxon>
        <taxon>Planctomycetales</taxon>
        <taxon>Planctomycetaceae</taxon>
        <taxon>Caulifigura</taxon>
    </lineage>
</organism>
<evidence type="ECO:0000313" key="3">
    <source>
        <dbReference type="Proteomes" id="UP000315700"/>
    </source>
</evidence>